<feature type="domain" description="Nudix hydrolase" evidence="4">
    <location>
        <begin position="8"/>
        <end position="133"/>
    </location>
</feature>
<evidence type="ECO:0000256" key="3">
    <source>
        <dbReference type="RuleBase" id="RU003476"/>
    </source>
</evidence>
<dbReference type="AlphaFoldDB" id="E2ZAI6"/>
<gene>
    <name evidence="5" type="ORF">HMPREF9429_00449</name>
</gene>
<dbReference type="HOGENOM" id="CLU_037162_19_3_9"/>
<comment type="caution">
    <text evidence="5">The sequence shown here is derived from an EMBL/GenBank/DDBJ whole genome shotgun (WGS) entry which is preliminary data.</text>
</comment>
<name>E2ZAI6_9FIRM</name>
<keyword evidence="2 3" id="KW-0378">Hydrolase</keyword>
<dbReference type="Proteomes" id="UP000003195">
    <property type="component" value="Unassembled WGS sequence"/>
</dbReference>
<evidence type="ECO:0000313" key="5">
    <source>
        <dbReference type="EMBL" id="EFQ04697.1"/>
    </source>
</evidence>
<keyword evidence="6" id="KW-1185">Reference proteome</keyword>
<evidence type="ECO:0000256" key="2">
    <source>
        <dbReference type="ARBA" id="ARBA00022801"/>
    </source>
</evidence>
<protein>
    <submittedName>
        <fullName evidence="5">Hydrolase, NUDIX family</fullName>
    </submittedName>
</protein>
<evidence type="ECO:0000313" key="6">
    <source>
        <dbReference type="Proteomes" id="UP000003195"/>
    </source>
</evidence>
<dbReference type="InterPro" id="IPR020476">
    <property type="entry name" value="Nudix_hydrolase"/>
</dbReference>
<dbReference type="InterPro" id="IPR020084">
    <property type="entry name" value="NUDIX_hydrolase_CS"/>
</dbReference>
<organism evidence="5 6">
    <name type="scientific">Megasphaera micronuciformis F0359</name>
    <dbReference type="NCBI Taxonomy" id="706434"/>
    <lineage>
        <taxon>Bacteria</taxon>
        <taxon>Bacillati</taxon>
        <taxon>Bacillota</taxon>
        <taxon>Negativicutes</taxon>
        <taxon>Veillonellales</taxon>
        <taxon>Veillonellaceae</taxon>
        <taxon>Megasphaera</taxon>
    </lineage>
</organism>
<dbReference type="RefSeq" id="WP_006941271.1">
    <property type="nucleotide sequence ID" value="NZ_GL538185.1"/>
</dbReference>
<accession>E2ZAI6</accession>
<evidence type="ECO:0000259" key="4">
    <source>
        <dbReference type="PROSITE" id="PS51462"/>
    </source>
</evidence>
<dbReference type="PANTHER" id="PTHR43046:SF14">
    <property type="entry name" value="MUTT_NUDIX FAMILY PROTEIN"/>
    <property type="match status" value="1"/>
</dbReference>
<dbReference type="SUPFAM" id="SSF55811">
    <property type="entry name" value="Nudix"/>
    <property type="match status" value="1"/>
</dbReference>
<dbReference type="PANTHER" id="PTHR43046">
    <property type="entry name" value="GDP-MANNOSE MANNOSYL HYDROLASE"/>
    <property type="match status" value="1"/>
</dbReference>
<dbReference type="CDD" id="cd04699">
    <property type="entry name" value="NUDIX_MutT_Nudt1"/>
    <property type="match status" value="1"/>
</dbReference>
<dbReference type="OrthoDB" id="9810648at2"/>
<sequence length="156" mass="17770">MGQDRDVAMGLSVKAMIFFEAKLLLLRKNDGKTVSHWEFPGGGLRRGENFLDGLYREVKEETGLSVHVDGLAGTWQYRKRNGQFLNGVIYTATATRQEVMISSEHTDYAWVRPDELNQYPIHASLHTALRQMEKIPAFSTELLKEFLTAPREAARE</sequence>
<evidence type="ECO:0000256" key="1">
    <source>
        <dbReference type="ARBA" id="ARBA00001946"/>
    </source>
</evidence>
<proteinExistence type="inferred from homology"/>
<dbReference type="PRINTS" id="PR00502">
    <property type="entry name" value="NUDIXFAMILY"/>
</dbReference>
<comment type="cofactor">
    <cofactor evidence="1">
        <name>Mg(2+)</name>
        <dbReference type="ChEBI" id="CHEBI:18420"/>
    </cofactor>
</comment>
<dbReference type="Pfam" id="PF00293">
    <property type="entry name" value="NUDIX"/>
    <property type="match status" value="1"/>
</dbReference>
<dbReference type="EMBL" id="AECS01000011">
    <property type="protein sequence ID" value="EFQ04697.1"/>
    <property type="molecule type" value="Genomic_DNA"/>
</dbReference>
<dbReference type="InterPro" id="IPR000086">
    <property type="entry name" value="NUDIX_hydrolase_dom"/>
</dbReference>
<dbReference type="PROSITE" id="PS51462">
    <property type="entry name" value="NUDIX"/>
    <property type="match status" value="1"/>
</dbReference>
<dbReference type="Gene3D" id="3.90.79.10">
    <property type="entry name" value="Nucleoside Triphosphate Pyrophosphohydrolase"/>
    <property type="match status" value="1"/>
</dbReference>
<dbReference type="PROSITE" id="PS00893">
    <property type="entry name" value="NUDIX_BOX"/>
    <property type="match status" value="1"/>
</dbReference>
<dbReference type="InterPro" id="IPR015797">
    <property type="entry name" value="NUDIX_hydrolase-like_dom_sf"/>
</dbReference>
<dbReference type="GO" id="GO:0016787">
    <property type="term" value="F:hydrolase activity"/>
    <property type="evidence" value="ECO:0007669"/>
    <property type="project" value="UniProtKB-KW"/>
</dbReference>
<dbReference type="STRING" id="706434.HMPREF9429_00449"/>
<dbReference type="eggNOG" id="COG1051">
    <property type="taxonomic scope" value="Bacteria"/>
</dbReference>
<comment type="similarity">
    <text evidence="3">Belongs to the Nudix hydrolase family.</text>
</comment>
<reference evidence="5 6" key="1">
    <citation type="submission" date="2010-08" db="EMBL/GenBank/DDBJ databases">
        <authorList>
            <person name="Weinstock G."/>
            <person name="Sodergren E."/>
            <person name="Clifton S."/>
            <person name="Fulton L."/>
            <person name="Fulton B."/>
            <person name="Courtney L."/>
            <person name="Fronick C."/>
            <person name="Harrison M."/>
            <person name="Strong C."/>
            <person name="Farmer C."/>
            <person name="Delahaunty K."/>
            <person name="Markovic C."/>
            <person name="Hall O."/>
            <person name="Minx P."/>
            <person name="Tomlinson C."/>
            <person name="Mitreva M."/>
            <person name="Hou S."/>
            <person name="Chen J."/>
            <person name="Wollam A."/>
            <person name="Pepin K.H."/>
            <person name="Johnson M."/>
            <person name="Bhonagiri V."/>
            <person name="Zhang X."/>
            <person name="Suruliraj S."/>
            <person name="Warren W."/>
            <person name="Chinwalla A."/>
            <person name="Mardis E.R."/>
            <person name="Wilson R.K."/>
        </authorList>
    </citation>
    <scope>NUCLEOTIDE SEQUENCE [LARGE SCALE GENOMIC DNA]</scope>
    <source>
        <strain evidence="5 6">F0359</strain>
    </source>
</reference>